<comment type="caution">
    <text evidence="1">The sequence shown here is derived from an EMBL/GenBank/DDBJ whole genome shotgun (WGS) entry which is preliminary data.</text>
</comment>
<evidence type="ECO:0008006" key="3">
    <source>
        <dbReference type="Google" id="ProtNLM"/>
    </source>
</evidence>
<protein>
    <recommendedName>
        <fullName evidence="3">NB-ARC domain-containing protein</fullName>
    </recommendedName>
</protein>
<evidence type="ECO:0000313" key="2">
    <source>
        <dbReference type="Proteomes" id="UP000031737"/>
    </source>
</evidence>
<dbReference type="AlphaFoldDB" id="A0A061ITZ6"/>
<keyword evidence="2" id="KW-1185">Reference proteome</keyword>
<organism evidence="1 2">
    <name type="scientific">Trypanosoma rangeli SC58</name>
    <dbReference type="NCBI Taxonomy" id="429131"/>
    <lineage>
        <taxon>Eukaryota</taxon>
        <taxon>Discoba</taxon>
        <taxon>Euglenozoa</taxon>
        <taxon>Kinetoplastea</taxon>
        <taxon>Metakinetoplastina</taxon>
        <taxon>Trypanosomatida</taxon>
        <taxon>Trypanosomatidae</taxon>
        <taxon>Trypanosoma</taxon>
        <taxon>Herpetosoma</taxon>
    </lineage>
</organism>
<reference evidence="1 2" key="1">
    <citation type="submission" date="2013-07" db="EMBL/GenBank/DDBJ databases">
        <authorList>
            <person name="Stoco P.H."/>
            <person name="Wagner G."/>
            <person name="Gerber A."/>
            <person name="Zaha A."/>
            <person name="Thompson C."/>
            <person name="Bartholomeu D.C."/>
            <person name="Luckemeyer D.D."/>
            <person name="Bahia D."/>
            <person name="Loreto E."/>
            <person name="Prestes E.B."/>
            <person name="Lima F.M."/>
            <person name="Rodrigues-Luiz G."/>
            <person name="Vallejo G.A."/>
            <person name="Filho J.F."/>
            <person name="Monteiro K.M."/>
            <person name="Tyler K.M."/>
            <person name="de Almeida L.G."/>
            <person name="Ortiz M.F."/>
            <person name="Siervo M.A."/>
            <person name="de Moraes M.H."/>
            <person name="Cunha O.L."/>
            <person name="Mendonca-Neto R."/>
            <person name="Silva R."/>
            <person name="Teixeira S.M."/>
            <person name="Murta S.M."/>
            <person name="Sincero T.C."/>
            <person name="Mendes T.A."/>
            <person name="Urmenyi T.P."/>
            <person name="Silva V.G."/>
            <person name="da Rocha W.D."/>
            <person name="Andersson B."/>
            <person name="Romanha A.J."/>
            <person name="Steindel M."/>
            <person name="de Vasconcelos A.T."/>
            <person name="Grisard E.C."/>
        </authorList>
    </citation>
    <scope>NUCLEOTIDE SEQUENCE [LARGE SCALE GENOMIC DNA]</scope>
    <source>
        <strain evidence="1 2">SC58</strain>
    </source>
</reference>
<accession>A0A061ITZ6</accession>
<dbReference type="InterPro" id="IPR027417">
    <property type="entry name" value="P-loop_NTPase"/>
</dbReference>
<dbReference type="SUPFAM" id="SSF52540">
    <property type="entry name" value="P-loop containing nucleoside triphosphate hydrolases"/>
    <property type="match status" value="1"/>
</dbReference>
<dbReference type="Gene3D" id="3.40.50.300">
    <property type="entry name" value="P-loop containing nucleotide triphosphate hydrolases"/>
    <property type="match status" value="1"/>
</dbReference>
<dbReference type="VEuPathDB" id="TriTrypDB:TRSC58_05796"/>
<dbReference type="EMBL" id="AUPL01005796">
    <property type="protein sequence ID" value="ESL06528.1"/>
    <property type="molecule type" value="Genomic_DNA"/>
</dbReference>
<evidence type="ECO:0000313" key="1">
    <source>
        <dbReference type="EMBL" id="ESL06528.1"/>
    </source>
</evidence>
<dbReference type="Proteomes" id="UP000031737">
    <property type="component" value="Unassembled WGS sequence"/>
</dbReference>
<proteinExistence type="predicted"/>
<gene>
    <name evidence="1" type="ORF">TRSC58_05796</name>
</gene>
<dbReference type="OrthoDB" id="1658288at2759"/>
<name>A0A061ITZ6_TRYRA</name>
<sequence>MWRLFRHRCVRLLGQRTMTNLGSTASTPESEAASAHPSLFNAPAMFCTVGRDAELLSLWQNLLSGRHVQVITGPDGIGKSTVATGFCDRARRSGRFTCIQWFDAKGSLPSEIFHFFHTMRGRREKDVLLVLDGVDDPHAALRLIPEHANVYTLLTCSASIECSTKMGVLKVQPLLPNDVAQFPHLPEVENLSTLGEVFSALGHVPLLMHVASCLMESGSNNAEEIKRVLLAKEINGQGTLSISFALGVLLELAFAVLETQRPGSTRVLVMTALFDVSSVSYTIVDYLLGDDSGEAFTLQAAALGICDQRWDEGSLTMHSSIAQILRKKADIACVEACTKVLLLLWPRRWRGAGSSTAHELMRHTRAICEVCDARQIPLNVDLLLCLDRGATFLALNEGEDLPTAAELWLRVIRANREVAKRDVDAVRIGRECGRLLHFLRDDRAGDVLRYAFELACEVDGKQSAEASLILGCYAPYLPASGEAVRVLQGGVAALENRMASADTVFGKEEGRMLQETVFVLLVRQGQMLQEMGKAVPASLWAALQEVEQRIQKSARPAP</sequence>